<proteinExistence type="predicted"/>
<evidence type="ECO:0000313" key="2">
    <source>
        <dbReference type="EMBL" id="KAK1852864.1"/>
    </source>
</evidence>
<name>A0AAD9ASS5_9PEZI</name>
<accession>A0AAD9ASS5</accession>
<protein>
    <submittedName>
        <fullName evidence="2">Uncharacterized protein</fullName>
    </submittedName>
</protein>
<comment type="caution">
    <text evidence="2">The sequence shown here is derived from an EMBL/GenBank/DDBJ whole genome shotgun (WGS) entry which is preliminary data.</text>
</comment>
<evidence type="ECO:0000256" key="1">
    <source>
        <dbReference type="SAM" id="MobiDB-lite"/>
    </source>
</evidence>
<keyword evidence="3" id="KW-1185">Reference proteome</keyword>
<evidence type="ECO:0000313" key="3">
    <source>
        <dbReference type="Proteomes" id="UP001243330"/>
    </source>
</evidence>
<feature type="compositionally biased region" description="Basic and acidic residues" evidence="1">
    <location>
        <begin position="71"/>
        <end position="85"/>
    </location>
</feature>
<feature type="region of interest" description="Disordered" evidence="1">
    <location>
        <begin position="68"/>
        <end position="105"/>
    </location>
</feature>
<dbReference type="AlphaFoldDB" id="A0AAD9ASS5"/>
<sequence>MFRFKFRFRGLERCHCARSRPVGPLFPIGLGLSGTLCHCDSAPLHWKTQQNTLDTAGKEWPCGVACPENLEAGRDSPKEETRPETSPKSSAPSAEGRLSPIDRLFGRPSPTVVKPLLLPSIVHTDRSYLQAALPQKEPLKPVLKKVADLQRTLHRHQHRSVCPRYNRATT</sequence>
<gene>
    <name evidence="2" type="ORF">CCHR01_04504</name>
</gene>
<reference evidence="2" key="1">
    <citation type="submission" date="2023-01" db="EMBL/GenBank/DDBJ databases">
        <title>Colletotrichum chrysophilum M932 genome sequence.</title>
        <authorList>
            <person name="Baroncelli R."/>
        </authorList>
    </citation>
    <scope>NUCLEOTIDE SEQUENCE</scope>
    <source>
        <strain evidence="2">M932</strain>
    </source>
</reference>
<organism evidence="2 3">
    <name type="scientific">Colletotrichum chrysophilum</name>
    <dbReference type="NCBI Taxonomy" id="1836956"/>
    <lineage>
        <taxon>Eukaryota</taxon>
        <taxon>Fungi</taxon>
        <taxon>Dikarya</taxon>
        <taxon>Ascomycota</taxon>
        <taxon>Pezizomycotina</taxon>
        <taxon>Sordariomycetes</taxon>
        <taxon>Hypocreomycetidae</taxon>
        <taxon>Glomerellales</taxon>
        <taxon>Glomerellaceae</taxon>
        <taxon>Colletotrichum</taxon>
        <taxon>Colletotrichum gloeosporioides species complex</taxon>
    </lineage>
</organism>
<dbReference type="Proteomes" id="UP001243330">
    <property type="component" value="Unassembled WGS sequence"/>
</dbReference>
<dbReference type="EMBL" id="JAQOWY010000066">
    <property type="protein sequence ID" value="KAK1852864.1"/>
    <property type="molecule type" value="Genomic_DNA"/>
</dbReference>